<evidence type="ECO:0000313" key="4">
    <source>
        <dbReference type="EMBL" id="THV09421.1"/>
    </source>
</evidence>
<reference evidence="4 5" key="1">
    <citation type="journal article" date="2009" name="Int. J. Syst. Evol. Microbiol.">
        <title>Nocardioides caeni sp. nov., isolated from wastewater.</title>
        <authorList>
            <person name="Yoon J.H."/>
            <person name="Kang S.J."/>
            <person name="Park S."/>
            <person name="Kim W."/>
            <person name="Oh T.K."/>
        </authorList>
    </citation>
    <scope>NUCLEOTIDE SEQUENCE [LARGE SCALE GENOMIC DNA]</scope>
    <source>
        <strain evidence="4 5">DSM 23134</strain>
    </source>
</reference>
<proteinExistence type="predicted"/>
<dbReference type="GO" id="GO:0016747">
    <property type="term" value="F:acyltransferase activity, transferring groups other than amino-acyl groups"/>
    <property type="evidence" value="ECO:0007669"/>
    <property type="project" value="InterPro"/>
</dbReference>
<dbReference type="Gene3D" id="3.30.559.30">
    <property type="entry name" value="Nonribosomal peptide synthetase, condensation domain"/>
    <property type="match status" value="1"/>
</dbReference>
<keyword evidence="5" id="KW-1185">Reference proteome</keyword>
<dbReference type="Pfam" id="PF00583">
    <property type="entry name" value="Acetyltransf_1"/>
    <property type="match status" value="1"/>
</dbReference>
<evidence type="ECO:0000313" key="5">
    <source>
        <dbReference type="Proteomes" id="UP000307087"/>
    </source>
</evidence>
<name>A0A4S8N1Z7_9ACTN</name>
<evidence type="ECO:0000259" key="3">
    <source>
        <dbReference type="PROSITE" id="PS51186"/>
    </source>
</evidence>
<dbReference type="RefSeq" id="WP_136563884.1">
    <property type="nucleotide sequence ID" value="NZ_BAABLS010000009.1"/>
</dbReference>
<organism evidence="4 5">
    <name type="scientific">Nocardioides caeni</name>
    <dbReference type="NCBI Taxonomy" id="574700"/>
    <lineage>
        <taxon>Bacteria</taxon>
        <taxon>Bacillati</taxon>
        <taxon>Actinomycetota</taxon>
        <taxon>Actinomycetes</taxon>
        <taxon>Propionibacteriales</taxon>
        <taxon>Nocardioidaceae</taxon>
        <taxon>Nocardioides</taxon>
    </lineage>
</organism>
<evidence type="ECO:0000256" key="1">
    <source>
        <dbReference type="ARBA" id="ARBA00022679"/>
    </source>
</evidence>
<dbReference type="PANTHER" id="PTHR43877">
    <property type="entry name" value="AMINOALKYLPHOSPHONATE N-ACETYLTRANSFERASE-RELATED-RELATED"/>
    <property type="match status" value="1"/>
</dbReference>
<dbReference type="SUPFAM" id="SSF55729">
    <property type="entry name" value="Acyl-CoA N-acyltransferases (Nat)"/>
    <property type="match status" value="1"/>
</dbReference>
<keyword evidence="1 4" id="KW-0808">Transferase</keyword>
<gene>
    <name evidence="4" type="ORF">E9934_15905</name>
</gene>
<dbReference type="Gene3D" id="3.30.559.10">
    <property type="entry name" value="Chloramphenicol acetyltransferase-like domain"/>
    <property type="match status" value="1"/>
</dbReference>
<dbReference type="Gene3D" id="3.40.630.30">
    <property type="match status" value="1"/>
</dbReference>
<dbReference type="InterPro" id="IPR000182">
    <property type="entry name" value="GNAT_dom"/>
</dbReference>
<dbReference type="InterPro" id="IPR050832">
    <property type="entry name" value="Bact_Acetyltransf"/>
</dbReference>
<dbReference type="Proteomes" id="UP000307087">
    <property type="component" value="Unassembled WGS sequence"/>
</dbReference>
<evidence type="ECO:0000256" key="2">
    <source>
        <dbReference type="ARBA" id="ARBA00023315"/>
    </source>
</evidence>
<dbReference type="PROSITE" id="PS51186">
    <property type="entry name" value="GNAT"/>
    <property type="match status" value="1"/>
</dbReference>
<dbReference type="OrthoDB" id="9789603at2"/>
<dbReference type="SUPFAM" id="SSF52777">
    <property type="entry name" value="CoA-dependent acyltransferases"/>
    <property type="match status" value="2"/>
</dbReference>
<accession>A0A4S8N1Z7</accession>
<dbReference type="CDD" id="cd04301">
    <property type="entry name" value="NAT_SF"/>
    <property type="match status" value="1"/>
</dbReference>
<dbReference type="PANTHER" id="PTHR43877:SF2">
    <property type="entry name" value="AMINOALKYLPHOSPHONATE N-ACETYLTRANSFERASE-RELATED"/>
    <property type="match status" value="1"/>
</dbReference>
<comment type="caution">
    <text evidence="4">The sequence shown here is derived from an EMBL/GenBank/DDBJ whole genome shotgun (WGS) entry which is preliminary data.</text>
</comment>
<keyword evidence="2" id="KW-0012">Acyltransferase</keyword>
<sequence>MRLTNVAHLRLPFGRLMGYDLQVSAPGAELPVSFDQGRHVGAGTRAGSWMALSFRLTGPHGLADIEEAWRAVVLRHGTLRTAFSPGSAGPRLHEVRIGEGSWREHPIAPGQAVNEALREVLDTACTSYAAPSHRLCVLETADGPTVVVAADHAHVDMWSMLVIARDLLAAMAARRSGQEPFAGDPAPPPFAAHTTALRERPQAPQDVRDRWAQILGDSGDVMPRFPMGLGESDGPQRERVEVRDVLDVDAAAALGAGAAQAGVSTLSIVVAEMTRVTRVLADEPLRAVFPVHSRFEPSWHDSVGWFITNSVIECDDPEPAGAAAAVKEAVHLGSWPLAEVLVPWGGMPEAPGMFAISWLDLRRLPVRLDASGIEAQYVGASILTDGVMLWFVLDDTGLHLRCRYPDTAEARRNVGRWLDRLIAGLRNAARADDARALTVAGTTYRIERARRSDVPAVVALLADDEIGAARESGDIARYEAAFDGVARDPAQFLAVVRDAGGSVVATMQLSIVAGLSRGGATRLQIEGVRVAAGLRGRGLGALMLDWAHDHGRARGATLAQLTTDDQRADALRFYARLGYDATHTGLKKQLRVERTGT</sequence>
<dbReference type="AlphaFoldDB" id="A0A4S8N1Z7"/>
<dbReference type="InterPro" id="IPR016181">
    <property type="entry name" value="Acyl_CoA_acyltransferase"/>
</dbReference>
<dbReference type="EMBL" id="STGW01000013">
    <property type="protein sequence ID" value="THV09421.1"/>
    <property type="molecule type" value="Genomic_DNA"/>
</dbReference>
<feature type="domain" description="N-acetyltransferase" evidence="3">
    <location>
        <begin position="444"/>
        <end position="597"/>
    </location>
</feature>
<dbReference type="InterPro" id="IPR023213">
    <property type="entry name" value="CAT-like_dom_sf"/>
</dbReference>
<protein>
    <submittedName>
        <fullName evidence="4">GNAT family N-acetyltransferase</fullName>
    </submittedName>
</protein>